<dbReference type="SUPFAM" id="SSF52540">
    <property type="entry name" value="P-loop containing nucleoside triphosphate hydrolases"/>
    <property type="match status" value="1"/>
</dbReference>
<comment type="caution">
    <text evidence="1">The sequence shown here is derived from an EMBL/GenBank/DDBJ whole genome shotgun (WGS) entry which is preliminary data.</text>
</comment>
<evidence type="ECO:0000313" key="2">
    <source>
        <dbReference type="Proteomes" id="UP000261931"/>
    </source>
</evidence>
<organism evidence="1 2">
    <name type="scientific">Hydrogenophaga borbori</name>
    <dbReference type="NCBI Taxonomy" id="2294117"/>
    <lineage>
        <taxon>Bacteria</taxon>
        <taxon>Pseudomonadati</taxon>
        <taxon>Pseudomonadota</taxon>
        <taxon>Betaproteobacteria</taxon>
        <taxon>Burkholderiales</taxon>
        <taxon>Comamonadaceae</taxon>
        <taxon>Hydrogenophaga</taxon>
    </lineage>
</organism>
<accession>A0A372EM82</accession>
<keyword evidence="2" id="KW-1185">Reference proteome</keyword>
<dbReference type="Gene3D" id="3.40.50.300">
    <property type="entry name" value="P-loop containing nucleotide triphosphate hydrolases"/>
    <property type="match status" value="1"/>
</dbReference>
<reference evidence="1 2" key="1">
    <citation type="submission" date="2018-08" db="EMBL/GenBank/DDBJ databases">
        <title>Hydrogenophaga sp. LA-38 isolated from sludge.</title>
        <authorList>
            <person name="Im W.-T."/>
        </authorList>
    </citation>
    <scope>NUCLEOTIDE SEQUENCE [LARGE SCALE GENOMIC DNA]</scope>
    <source>
        <strain evidence="1 2">LA-38</strain>
    </source>
</reference>
<dbReference type="PANTHER" id="PTHR37816">
    <property type="entry name" value="YALI0E33011P"/>
    <property type="match status" value="1"/>
</dbReference>
<dbReference type="AlphaFoldDB" id="A0A372EM82"/>
<gene>
    <name evidence="1" type="ORF">DY262_08185</name>
</gene>
<name>A0A372EM82_9BURK</name>
<dbReference type="EMBL" id="QVLS01000003">
    <property type="protein sequence ID" value="RFP80405.1"/>
    <property type="molecule type" value="Genomic_DNA"/>
</dbReference>
<dbReference type="PANTHER" id="PTHR37816:SF1">
    <property type="entry name" value="TOXIN"/>
    <property type="match status" value="1"/>
</dbReference>
<dbReference type="InterPro" id="IPR052922">
    <property type="entry name" value="Cytidylate_Kinase-2"/>
</dbReference>
<proteinExistence type="predicted"/>
<dbReference type="InterPro" id="IPR027417">
    <property type="entry name" value="P-loop_NTPase"/>
</dbReference>
<evidence type="ECO:0000313" key="1">
    <source>
        <dbReference type="EMBL" id="RFP80405.1"/>
    </source>
</evidence>
<dbReference type="RefSeq" id="WP_116958435.1">
    <property type="nucleotide sequence ID" value="NZ_QVLS01000003.1"/>
</dbReference>
<protein>
    <submittedName>
        <fullName evidence="1">Toxin</fullName>
    </submittedName>
</protein>
<dbReference type="Proteomes" id="UP000261931">
    <property type="component" value="Unassembled WGS sequence"/>
</dbReference>
<sequence>MNEAGADRVVVIGSSCAGKSTFARALAASRGCALIELDELYWAPAWTPKPPTEFLRLVEQASAGERWVAAGNYGLARERLWGRATTIVWLNFGLPRVFWRGLRRTVARAASGEELFHGNRESFRQSFLSRESILWWILSTFHRRRREFEALRDAGTFAHLRWCEARTPHEADALLRQLQAGAPVAADSRPPSP</sequence>